<keyword evidence="2" id="KW-0479">Metal-binding</keyword>
<comment type="subcellular location">
    <subcellularLocation>
        <location evidence="1 10">Nucleus</location>
    </subcellularLocation>
</comment>
<dbReference type="GO" id="GO:0003713">
    <property type="term" value="F:transcription coactivator activity"/>
    <property type="evidence" value="ECO:0007669"/>
    <property type="project" value="TreeGrafter"/>
</dbReference>
<keyword evidence="8" id="KW-0804">Transcription</keyword>
<feature type="compositionally biased region" description="Polar residues" evidence="11">
    <location>
        <begin position="273"/>
        <end position="285"/>
    </location>
</feature>
<evidence type="ECO:0000256" key="5">
    <source>
        <dbReference type="ARBA" id="ARBA00022853"/>
    </source>
</evidence>
<dbReference type="InterPro" id="IPR051078">
    <property type="entry name" value="SGF11"/>
</dbReference>
<evidence type="ECO:0000256" key="2">
    <source>
        <dbReference type="ARBA" id="ARBA00022723"/>
    </source>
</evidence>
<dbReference type="AlphaFoldDB" id="A0A166UZX0"/>
<evidence type="ECO:0000256" key="8">
    <source>
        <dbReference type="ARBA" id="ARBA00023163"/>
    </source>
</evidence>
<sequence>MVKSEREKALNELTSRILESMVGELVMDATLASHQEVARSRAVCHICHTRCGLDHLAGPSTLSAPLASSSRHPTPDVKAINGSNGTGASTPTSVKADGTVYFECLVCKRQIASNRYAPHLSSCLGHTGTRRATNRSGVKAKTEAARSESPFVGSDNGMQSDDTNPSPAKGKTKTKGKRADDADFNLKRKRMDLPQTSPTNKKQKKQKTSGSPVSRVRANTDGASASNTFAIPSTGSQSKVPSKLRDSSIASFGLTQSTPSSRSSSPGTPMASHLSNSTSTSTFSMKSPPRPLPTIVPKKKGRPPKNGNVKVVAPPPPPPPSKRASPPRPPLPPVIRAPDTDFHIDIDGHETGSDTDSDSS</sequence>
<protein>
    <recommendedName>
        <fullName evidence="10">SAGA-associated factor 11</fullName>
    </recommendedName>
</protein>
<evidence type="ECO:0000256" key="1">
    <source>
        <dbReference type="ARBA" id="ARBA00004123"/>
    </source>
</evidence>
<dbReference type="GO" id="GO:0006357">
    <property type="term" value="P:regulation of transcription by RNA polymerase II"/>
    <property type="evidence" value="ECO:0007669"/>
    <property type="project" value="TreeGrafter"/>
</dbReference>
<evidence type="ECO:0000313" key="12">
    <source>
        <dbReference type="EMBL" id="KZP32207.1"/>
    </source>
</evidence>
<keyword evidence="5" id="KW-0156">Chromatin regulator</keyword>
<feature type="compositionally biased region" description="Low complexity" evidence="11">
    <location>
        <begin position="255"/>
        <end position="272"/>
    </location>
</feature>
<dbReference type="OrthoDB" id="21557at2759"/>
<evidence type="ECO:0000256" key="9">
    <source>
        <dbReference type="ARBA" id="ARBA00023242"/>
    </source>
</evidence>
<dbReference type="PANTHER" id="PTHR46367:SF1">
    <property type="entry name" value="ATAXIN-7-LIKE PROTEIN 3"/>
    <property type="match status" value="1"/>
</dbReference>
<name>A0A166UZX0_9AGAM</name>
<dbReference type="GO" id="GO:0000124">
    <property type="term" value="C:SAGA complex"/>
    <property type="evidence" value="ECO:0007669"/>
    <property type="project" value="TreeGrafter"/>
</dbReference>
<dbReference type="Gene3D" id="3.30.160.60">
    <property type="entry name" value="Classic Zinc Finger"/>
    <property type="match status" value="1"/>
</dbReference>
<proteinExistence type="inferred from homology"/>
<feature type="region of interest" description="Disordered" evidence="11">
    <location>
        <begin position="63"/>
        <end position="92"/>
    </location>
</feature>
<dbReference type="GO" id="GO:0006325">
    <property type="term" value="P:chromatin organization"/>
    <property type="evidence" value="ECO:0007669"/>
    <property type="project" value="UniProtKB-KW"/>
</dbReference>
<feature type="compositionally biased region" description="Polar residues" evidence="11">
    <location>
        <begin position="81"/>
        <end position="92"/>
    </location>
</feature>
<feature type="compositionally biased region" description="Polar residues" evidence="11">
    <location>
        <begin position="156"/>
        <end position="166"/>
    </location>
</feature>
<evidence type="ECO:0000256" key="3">
    <source>
        <dbReference type="ARBA" id="ARBA00022771"/>
    </source>
</evidence>
<feature type="region of interest" description="Disordered" evidence="11">
    <location>
        <begin position="119"/>
        <end position="360"/>
    </location>
</feature>
<keyword evidence="4" id="KW-0862">Zinc</keyword>
<evidence type="ECO:0000256" key="4">
    <source>
        <dbReference type="ARBA" id="ARBA00022833"/>
    </source>
</evidence>
<keyword evidence="7 10" id="KW-0010">Activator</keyword>
<feature type="compositionally biased region" description="Pro residues" evidence="11">
    <location>
        <begin position="313"/>
        <end position="335"/>
    </location>
</feature>
<dbReference type="STRING" id="436010.A0A166UZX0"/>
<keyword evidence="9" id="KW-0539">Nucleus</keyword>
<evidence type="ECO:0000313" key="13">
    <source>
        <dbReference type="Proteomes" id="UP000076532"/>
    </source>
</evidence>
<dbReference type="EMBL" id="KV417486">
    <property type="protein sequence ID" value="KZP32207.1"/>
    <property type="molecule type" value="Genomic_DNA"/>
</dbReference>
<comment type="similarity">
    <text evidence="10">Belongs to the SGF11 family.</text>
</comment>
<reference evidence="12 13" key="1">
    <citation type="journal article" date="2016" name="Mol. Biol. Evol.">
        <title>Comparative Genomics of Early-Diverging Mushroom-Forming Fungi Provides Insights into the Origins of Lignocellulose Decay Capabilities.</title>
        <authorList>
            <person name="Nagy L.G."/>
            <person name="Riley R."/>
            <person name="Tritt A."/>
            <person name="Adam C."/>
            <person name="Daum C."/>
            <person name="Floudas D."/>
            <person name="Sun H."/>
            <person name="Yadav J.S."/>
            <person name="Pangilinan J."/>
            <person name="Larsson K.H."/>
            <person name="Matsuura K."/>
            <person name="Barry K."/>
            <person name="Labutti K."/>
            <person name="Kuo R."/>
            <person name="Ohm R.A."/>
            <person name="Bhattacharya S.S."/>
            <person name="Shirouzu T."/>
            <person name="Yoshinaga Y."/>
            <person name="Martin F.M."/>
            <person name="Grigoriev I.V."/>
            <person name="Hibbett D.S."/>
        </authorList>
    </citation>
    <scope>NUCLEOTIDE SEQUENCE [LARGE SCALE GENOMIC DNA]</scope>
    <source>
        <strain evidence="12 13">CBS 109695</strain>
    </source>
</reference>
<organism evidence="12 13">
    <name type="scientific">Athelia psychrophila</name>
    <dbReference type="NCBI Taxonomy" id="1759441"/>
    <lineage>
        <taxon>Eukaryota</taxon>
        <taxon>Fungi</taxon>
        <taxon>Dikarya</taxon>
        <taxon>Basidiomycota</taxon>
        <taxon>Agaricomycotina</taxon>
        <taxon>Agaricomycetes</taxon>
        <taxon>Agaricomycetidae</taxon>
        <taxon>Atheliales</taxon>
        <taxon>Atheliaceae</taxon>
        <taxon>Athelia</taxon>
    </lineage>
</organism>
<dbReference type="Pfam" id="PF08209">
    <property type="entry name" value="Sgf11"/>
    <property type="match status" value="1"/>
</dbReference>
<gene>
    <name evidence="12" type="ORF">FIBSPDRAFT_1036854</name>
</gene>
<feature type="compositionally biased region" description="Basic and acidic residues" evidence="11">
    <location>
        <begin position="338"/>
        <end position="352"/>
    </location>
</feature>
<dbReference type="Proteomes" id="UP000076532">
    <property type="component" value="Unassembled WGS sequence"/>
</dbReference>
<dbReference type="PANTHER" id="PTHR46367">
    <property type="entry name" value="ATAXIN-7-LIKE PROTEIN 3"/>
    <property type="match status" value="1"/>
</dbReference>
<feature type="compositionally biased region" description="Basic and acidic residues" evidence="11">
    <location>
        <begin position="177"/>
        <end position="186"/>
    </location>
</feature>
<keyword evidence="6" id="KW-0805">Transcription regulation</keyword>
<keyword evidence="3" id="KW-0863">Zinc-finger</keyword>
<dbReference type="GO" id="GO:0071819">
    <property type="term" value="C:DUBm complex"/>
    <property type="evidence" value="ECO:0007669"/>
    <property type="project" value="TreeGrafter"/>
</dbReference>
<dbReference type="GO" id="GO:0008270">
    <property type="term" value="F:zinc ion binding"/>
    <property type="evidence" value="ECO:0007669"/>
    <property type="project" value="UniProtKB-KW"/>
</dbReference>
<feature type="compositionally biased region" description="Polar residues" evidence="11">
    <location>
        <begin position="221"/>
        <end position="240"/>
    </location>
</feature>
<evidence type="ECO:0000256" key="11">
    <source>
        <dbReference type="SAM" id="MobiDB-lite"/>
    </source>
</evidence>
<evidence type="ECO:0000256" key="10">
    <source>
        <dbReference type="RuleBase" id="RU261113"/>
    </source>
</evidence>
<accession>A0A166UZX0</accession>
<dbReference type="InterPro" id="IPR013246">
    <property type="entry name" value="SAGA_su_Sgf11"/>
</dbReference>
<keyword evidence="13" id="KW-1185">Reference proteome</keyword>
<evidence type="ECO:0000256" key="6">
    <source>
        <dbReference type="ARBA" id="ARBA00023015"/>
    </source>
</evidence>
<evidence type="ECO:0000256" key="7">
    <source>
        <dbReference type="ARBA" id="ARBA00023159"/>
    </source>
</evidence>